<dbReference type="InterPro" id="IPR002885">
    <property type="entry name" value="PPR_rpt"/>
</dbReference>
<dbReference type="InterPro" id="IPR046848">
    <property type="entry name" value="E_motif"/>
</dbReference>
<feature type="repeat" description="PPR" evidence="2">
    <location>
        <begin position="740"/>
        <end position="774"/>
    </location>
</feature>
<reference evidence="3" key="1">
    <citation type="submission" date="2023-04" db="EMBL/GenBank/DDBJ databases">
        <authorList>
            <person name="Vijverberg K."/>
            <person name="Xiong W."/>
            <person name="Schranz E."/>
        </authorList>
    </citation>
    <scope>NUCLEOTIDE SEQUENCE</scope>
</reference>
<dbReference type="PANTHER" id="PTHR47926:SF435">
    <property type="entry name" value="PENTACOTRIPEPTIDE-REPEAT REGION OF PRORP DOMAIN-CONTAINING PROTEIN"/>
    <property type="match status" value="1"/>
</dbReference>
<dbReference type="InterPro" id="IPR011990">
    <property type="entry name" value="TPR-like_helical_dom_sf"/>
</dbReference>
<sequence length="783" mass="87738">MRGLLSLKRHVSISAIQASCNPQRLYNSRFCLKNVSTVTYALSLAESLRSNILRTEIHSCKIKHGFSNDIYSQNNTVKMYMKCGMFSDARQLFDEMPERNLVSWTLIISGANKIGEYAMAMGLFIEMMRTEYFMPNDFALSSIMKSGISMGAVEFCLCIHCISVKIGLENNVFVGSSILHMYSKYGAIEAAERLFESLNDSDLGSWNTMVGGYAQCGHSFEAINLVSSMHSKGVPMDEFTFIHALNACSTTSNLDFGSQIHGQIVRKGFEAMVTLMNSLIDMYYKTNAKDHAWKLFETMENKDIATWNTILALSSIEQVGPLFTDLMIMGLQPNRITFSILFRMCGDAHVVNLGLQFFGLAFRIGLHNDPNVSNCLIGMFCRCGAKETARLIFNSLPSKDLQNWNEMIHGYNLSCDLEAIKLFMNLWGSSSTIEPNEYTFSCALEACFKTENIQTGRQVHGIIIKSGFASNGHVSSSLVHGYAKSGFLTDSYAFFDDKMDIVTWGGLISALVDQGYTKEAIEVFNRLKDDSKKPDEFIFVSVLNACATIASLNLTKSVHSQVFRIGLDKDEYVASALIDSYGKSGDITSATIGFHESWRFADVALFNTMIMANANHGLVTEAIEVYERMKSMNLKPSQSTFVSVLSACSHVGLVDVGRMLFRSIVMDYKMDPSPDNYGCFVDLLSRNGYLEEAKRVIEGMPYQSWPGIWRSFVNGCRIHGEKELGKMGVKKLLELFPEENAEGYVMLSNIYCEEGKWEDSWKVRKEMIDKDIRKDVGSSWVSV</sequence>
<dbReference type="Pfam" id="PF13041">
    <property type="entry name" value="PPR_2"/>
    <property type="match status" value="2"/>
</dbReference>
<feature type="repeat" description="PPR" evidence="2">
    <location>
        <begin position="602"/>
        <end position="636"/>
    </location>
</feature>
<dbReference type="EMBL" id="OX465079">
    <property type="protein sequence ID" value="CAI9275388.1"/>
    <property type="molecule type" value="Genomic_DNA"/>
</dbReference>
<feature type="repeat" description="PPR" evidence="2">
    <location>
        <begin position="202"/>
        <end position="236"/>
    </location>
</feature>
<keyword evidence="4" id="KW-1185">Reference proteome</keyword>
<evidence type="ECO:0000313" key="3">
    <source>
        <dbReference type="EMBL" id="CAI9275388.1"/>
    </source>
</evidence>
<name>A0AA35YK63_LACSI</name>
<dbReference type="NCBIfam" id="TIGR00756">
    <property type="entry name" value="PPR"/>
    <property type="match status" value="4"/>
</dbReference>
<keyword evidence="1" id="KW-0677">Repeat</keyword>
<dbReference type="InterPro" id="IPR046960">
    <property type="entry name" value="PPR_At4g14850-like_plant"/>
</dbReference>
<dbReference type="Pfam" id="PF01535">
    <property type="entry name" value="PPR"/>
    <property type="match status" value="5"/>
</dbReference>
<dbReference type="GO" id="GO:0009451">
    <property type="term" value="P:RNA modification"/>
    <property type="evidence" value="ECO:0007669"/>
    <property type="project" value="InterPro"/>
</dbReference>
<dbReference type="FunFam" id="1.25.40.10:FF:000343">
    <property type="entry name" value="Pentatricopeptide repeat-containing protein At3g58590"/>
    <property type="match status" value="1"/>
</dbReference>
<evidence type="ECO:0008006" key="5">
    <source>
        <dbReference type="Google" id="ProtNLM"/>
    </source>
</evidence>
<accession>A0AA35YK63</accession>
<dbReference type="Gene3D" id="1.25.40.10">
    <property type="entry name" value="Tetratricopeptide repeat domain"/>
    <property type="match status" value="5"/>
</dbReference>
<gene>
    <name evidence="3" type="ORF">LSALG_LOCUS15416</name>
</gene>
<evidence type="ECO:0000256" key="1">
    <source>
        <dbReference type="ARBA" id="ARBA00022737"/>
    </source>
</evidence>
<evidence type="ECO:0000313" key="4">
    <source>
        <dbReference type="Proteomes" id="UP001177003"/>
    </source>
</evidence>
<dbReference type="Pfam" id="PF20431">
    <property type="entry name" value="E_motif"/>
    <property type="match status" value="1"/>
</dbReference>
<dbReference type="GO" id="GO:0003723">
    <property type="term" value="F:RNA binding"/>
    <property type="evidence" value="ECO:0007669"/>
    <property type="project" value="InterPro"/>
</dbReference>
<dbReference type="PANTHER" id="PTHR47926">
    <property type="entry name" value="PENTATRICOPEPTIDE REPEAT-CONTAINING PROTEIN"/>
    <property type="match status" value="1"/>
</dbReference>
<dbReference type="PROSITE" id="PS51375">
    <property type="entry name" value="PPR"/>
    <property type="match status" value="5"/>
</dbReference>
<dbReference type="FunFam" id="1.25.40.10:FF:000090">
    <property type="entry name" value="Pentatricopeptide repeat-containing protein, chloroplastic"/>
    <property type="match status" value="1"/>
</dbReference>
<organism evidence="3 4">
    <name type="scientific">Lactuca saligna</name>
    <name type="common">Willowleaf lettuce</name>
    <dbReference type="NCBI Taxonomy" id="75948"/>
    <lineage>
        <taxon>Eukaryota</taxon>
        <taxon>Viridiplantae</taxon>
        <taxon>Streptophyta</taxon>
        <taxon>Embryophyta</taxon>
        <taxon>Tracheophyta</taxon>
        <taxon>Spermatophyta</taxon>
        <taxon>Magnoliopsida</taxon>
        <taxon>eudicotyledons</taxon>
        <taxon>Gunneridae</taxon>
        <taxon>Pentapetalae</taxon>
        <taxon>asterids</taxon>
        <taxon>campanulids</taxon>
        <taxon>Asterales</taxon>
        <taxon>Asteraceae</taxon>
        <taxon>Cichorioideae</taxon>
        <taxon>Cichorieae</taxon>
        <taxon>Lactucinae</taxon>
        <taxon>Lactuca</taxon>
    </lineage>
</organism>
<dbReference type="AlphaFoldDB" id="A0AA35YK63"/>
<proteinExistence type="predicted"/>
<feature type="repeat" description="PPR" evidence="2">
    <location>
        <begin position="69"/>
        <end position="103"/>
    </location>
</feature>
<evidence type="ECO:0000256" key="2">
    <source>
        <dbReference type="PROSITE-ProRule" id="PRU00708"/>
    </source>
</evidence>
<feature type="repeat" description="PPR" evidence="2">
    <location>
        <begin position="500"/>
        <end position="534"/>
    </location>
</feature>
<dbReference type="Proteomes" id="UP001177003">
    <property type="component" value="Chromosome 3"/>
</dbReference>
<protein>
    <recommendedName>
        <fullName evidence="5">Pentatricopeptide repeat-containing protein</fullName>
    </recommendedName>
</protein>